<dbReference type="Proteomes" id="UP000799754">
    <property type="component" value="Unassembled WGS sequence"/>
</dbReference>
<accession>A0ACB6S7K3</accession>
<protein>
    <submittedName>
        <fullName evidence="1">Uncharacterized protein</fullName>
    </submittedName>
</protein>
<keyword evidence="2" id="KW-1185">Reference proteome</keyword>
<evidence type="ECO:0000313" key="2">
    <source>
        <dbReference type="Proteomes" id="UP000799754"/>
    </source>
</evidence>
<reference evidence="1" key="1">
    <citation type="journal article" date="2020" name="Stud. Mycol.">
        <title>101 Dothideomycetes genomes: a test case for predicting lifestyles and emergence of pathogens.</title>
        <authorList>
            <person name="Haridas S."/>
            <person name="Albert R."/>
            <person name="Binder M."/>
            <person name="Bloem J."/>
            <person name="Labutti K."/>
            <person name="Salamov A."/>
            <person name="Andreopoulos B."/>
            <person name="Baker S."/>
            <person name="Barry K."/>
            <person name="Bills G."/>
            <person name="Bluhm B."/>
            <person name="Cannon C."/>
            <person name="Castanera R."/>
            <person name="Culley D."/>
            <person name="Daum C."/>
            <person name="Ezra D."/>
            <person name="Gonzalez J."/>
            <person name="Henrissat B."/>
            <person name="Kuo A."/>
            <person name="Liang C."/>
            <person name="Lipzen A."/>
            <person name="Lutzoni F."/>
            <person name="Magnuson J."/>
            <person name="Mondo S."/>
            <person name="Nolan M."/>
            <person name="Ohm R."/>
            <person name="Pangilinan J."/>
            <person name="Park H.-J."/>
            <person name="Ramirez L."/>
            <person name="Alfaro M."/>
            <person name="Sun H."/>
            <person name="Tritt A."/>
            <person name="Yoshinaga Y."/>
            <person name="Zwiers L.-H."/>
            <person name="Turgeon B."/>
            <person name="Goodwin S."/>
            <person name="Spatafora J."/>
            <person name="Crous P."/>
            <person name="Grigoriev I."/>
        </authorList>
    </citation>
    <scope>NUCLEOTIDE SEQUENCE</scope>
    <source>
        <strain evidence="1">CBS 525.71</strain>
    </source>
</reference>
<evidence type="ECO:0000313" key="1">
    <source>
        <dbReference type="EMBL" id="KAF2630261.1"/>
    </source>
</evidence>
<comment type="caution">
    <text evidence="1">The sequence shown here is derived from an EMBL/GenBank/DDBJ whole genome shotgun (WGS) entry which is preliminary data.</text>
</comment>
<dbReference type="EMBL" id="MU006707">
    <property type="protein sequence ID" value="KAF2630261.1"/>
    <property type="molecule type" value="Genomic_DNA"/>
</dbReference>
<proteinExistence type="predicted"/>
<organism evidence="1 2">
    <name type="scientific">Macroventuria anomochaeta</name>
    <dbReference type="NCBI Taxonomy" id="301207"/>
    <lineage>
        <taxon>Eukaryota</taxon>
        <taxon>Fungi</taxon>
        <taxon>Dikarya</taxon>
        <taxon>Ascomycota</taxon>
        <taxon>Pezizomycotina</taxon>
        <taxon>Dothideomycetes</taxon>
        <taxon>Pleosporomycetidae</taxon>
        <taxon>Pleosporales</taxon>
        <taxon>Pleosporineae</taxon>
        <taxon>Didymellaceae</taxon>
        <taxon>Macroventuria</taxon>
    </lineage>
</organism>
<name>A0ACB6S7K3_9PLEO</name>
<gene>
    <name evidence="1" type="ORF">BU25DRAFT_408233</name>
</gene>
<sequence length="150" mass="16010">MPPIPIVVCGRSPEIANKVKQDLQPEYDGTLRATRLLTFHIADSSIVVKIVLSPDAGIKEIPKLLSGQNPPVAVALGGAFDDATVESLRDAASKAGDVVWIRVDKSRFGEMPPMDDKEGFGAALAKRIKTSLQEHKVGQDGGDESGVYLC</sequence>